<dbReference type="InterPro" id="IPR014762">
    <property type="entry name" value="DNA_mismatch_repair_CS"/>
</dbReference>
<dbReference type="InterPro" id="IPR038973">
    <property type="entry name" value="MutL/Mlh/Pms-like"/>
</dbReference>
<comment type="similarity">
    <text evidence="1">Belongs to the DNA mismatch repair MutL/HexB family.</text>
</comment>
<dbReference type="Pfam" id="PF01119">
    <property type="entry name" value="DNA_mis_repair"/>
    <property type="match status" value="1"/>
</dbReference>
<comment type="caution">
    <text evidence="6">The sequence shown here is derived from an EMBL/GenBank/DDBJ whole genome shotgun (WGS) entry which is preliminary data.</text>
</comment>
<dbReference type="GO" id="GO:0005524">
    <property type="term" value="F:ATP binding"/>
    <property type="evidence" value="ECO:0007669"/>
    <property type="project" value="InterPro"/>
</dbReference>
<dbReference type="PROSITE" id="PS00058">
    <property type="entry name" value="DNA_MISMATCH_REPAIR_1"/>
    <property type="match status" value="1"/>
</dbReference>
<dbReference type="GO" id="GO:0016887">
    <property type="term" value="F:ATP hydrolysis activity"/>
    <property type="evidence" value="ECO:0007669"/>
    <property type="project" value="InterPro"/>
</dbReference>
<dbReference type="PANTHER" id="PTHR10073">
    <property type="entry name" value="DNA MISMATCH REPAIR PROTEIN MLH, PMS, MUTL"/>
    <property type="match status" value="1"/>
</dbReference>
<dbReference type="InterPro" id="IPR042121">
    <property type="entry name" value="MutL_C_regsub"/>
</dbReference>
<sequence>MSINEIDNSTKNKLQSGQVILDLQGAIKELIENSLDASSTVIEINLFNFGLDTIKVVDNGNGIDLNDFNSIAKKHFTSKLNTFTDLSQLQTFGFRGEALSSLCSISKSIECLTSTKSSQPKANRLLFNKNGELVESKSNVPRQSGTTMSIFSLFHHLPVRRRELEKNIKREFSKAINLLQSYALCPLLADKKFIVTNTNKSNKKSLIFQSTGKSLLNNITSIFGSNTKQDLVPLDLDLPVKIDSNIAKRENVDELLVLLKVNGLILTVNYREFTVQLQGTITKPLLGLGRSTSDRQYFYINGRPCNMPKAAKAINQVFKSYNIQSYPLVIADFKVPMDTYDVNITPDKRTIFLHFESSLLESLKDRLDSFYEPFRGVFNVNKATQSSIVPKSEHLTPQTQDESSNSPLLEMETLNEVPANPLSSHFDGEDINEVDEHEDQDDDIANIQDEHEENEREETPLFIDEQDMEKTPLDENSDMREDIRTNSQINTRHASWASEAFSDIDKDNNRLPKRRKTEVEFAEIDEYHSESEKGMEADNHNEHDSFFSQIDTDDTQIMYEIKQAPLYPNIKQSQIDTKTMNDTQERIELSDSSEEEQSNHFTKRLNVNIDEISLHWQINVEERQSRRSNTVQKTTPNNLLDNAGIQNVDDAQSAENALSRVLHKNDFERLQVLGQFNLGFMIVRRLETNSQGIKEEDLFIVDQHAADEKYNFENLQLNHKIQSQKLIIPRTLDLSASDELVVFDNLDILKSNGFDIQINEDATSGNRCQLVSLPLSKSTVFDLKDLEELIHFINESPGKLVRCTKARDLFASRACRMSVMVGKSLKLKQMTKIVRNLSTLNQPWNCPHGRPTLRHLISLNDKTNNDTRVKINWQYFI</sequence>
<dbReference type="CDD" id="cd16926">
    <property type="entry name" value="HATPase_MutL-MLH-PMS-like"/>
    <property type="match status" value="1"/>
</dbReference>
<evidence type="ECO:0000256" key="1">
    <source>
        <dbReference type="ARBA" id="ARBA00006082"/>
    </source>
</evidence>
<dbReference type="SMART" id="SM00853">
    <property type="entry name" value="MutL_C"/>
    <property type="match status" value="1"/>
</dbReference>
<dbReference type="GO" id="GO:0006298">
    <property type="term" value="P:mismatch repair"/>
    <property type="evidence" value="ECO:0007669"/>
    <property type="project" value="InterPro"/>
</dbReference>
<reference evidence="6 7" key="1">
    <citation type="submission" date="2019-03" db="EMBL/GenBank/DDBJ databases">
        <title>Sequencing 25 genomes of Wallemia mellicola.</title>
        <authorList>
            <person name="Gostincar C."/>
        </authorList>
    </citation>
    <scope>NUCLEOTIDE SEQUENCE [LARGE SCALE GENOMIC DNA]</scope>
    <source>
        <strain evidence="6 7">EXF-1277</strain>
    </source>
</reference>
<dbReference type="CDD" id="cd03484">
    <property type="entry name" value="MutL_Trans_hPMS_2_like"/>
    <property type="match status" value="1"/>
</dbReference>
<organism evidence="6 7">
    <name type="scientific">Wallemia mellicola</name>
    <dbReference type="NCBI Taxonomy" id="1708541"/>
    <lineage>
        <taxon>Eukaryota</taxon>
        <taxon>Fungi</taxon>
        <taxon>Dikarya</taxon>
        <taxon>Basidiomycota</taxon>
        <taxon>Wallemiomycotina</taxon>
        <taxon>Wallemiomycetes</taxon>
        <taxon>Wallemiales</taxon>
        <taxon>Wallemiaceae</taxon>
        <taxon>Wallemia</taxon>
    </lineage>
</organism>
<feature type="domain" description="DNA mismatch repair protein S5" evidence="5">
    <location>
        <begin position="219"/>
        <end position="372"/>
    </location>
</feature>
<dbReference type="FunFam" id="3.30.565.10:FF:000017">
    <property type="entry name" value="PMS1 homolog 1, mismatch repair system component"/>
    <property type="match status" value="1"/>
</dbReference>
<dbReference type="SMART" id="SM01340">
    <property type="entry name" value="DNA_mis_repair"/>
    <property type="match status" value="1"/>
</dbReference>
<dbReference type="Gene3D" id="3.30.1370.100">
    <property type="entry name" value="MutL, C-terminal domain, regulatory subdomain"/>
    <property type="match status" value="1"/>
</dbReference>
<dbReference type="FunFam" id="3.30.1370.100:FF:000001">
    <property type="entry name" value="Mismatch repair endonuclease pms1, putative"/>
    <property type="match status" value="1"/>
</dbReference>
<dbReference type="InterPro" id="IPR020568">
    <property type="entry name" value="Ribosomal_Su5_D2-typ_SF"/>
</dbReference>
<dbReference type="GO" id="GO:0061982">
    <property type="term" value="P:meiosis I cell cycle process"/>
    <property type="evidence" value="ECO:0007669"/>
    <property type="project" value="UniProtKB-ARBA"/>
</dbReference>
<dbReference type="InterPro" id="IPR002099">
    <property type="entry name" value="MutL/Mlh/PMS"/>
</dbReference>
<evidence type="ECO:0000313" key="7">
    <source>
        <dbReference type="Proteomes" id="UP000305362"/>
    </source>
</evidence>
<proteinExistence type="inferred from homology"/>
<dbReference type="Gene3D" id="3.30.230.10">
    <property type="match status" value="1"/>
</dbReference>
<evidence type="ECO:0008006" key="8">
    <source>
        <dbReference type="Google" id="ProtNLM"/>
    </source>
</evidence>
<evidence type="ECO:0000313" key="6">
    <source>
        <dbReference type="EMBL" id="TIC71503.1"/>
    </source>
</evidence>
<feature type="region of interest" description="Disordered" evidence="3">
    <location>
        <begin position="449"/>
        <end position="475"/>
    </location>
</feature>
<name>A0AB74KLN2_9BASI</name>
<evidence type="ECO:0000256" key="2">
    <source>
        <dbReference type="ARBA" id="ARBA00022763"/>
    </source>
</evidence>
<dbReference type="InterPro" id="IPR037198">
    <property type="entry name" value="MutL_C_sf"/>
</dbReference>
<dbReference type="SUPFAM" id="SSF54211">
    <property type="entry name" value="Ribosomal protein S5 domain 2-like"/>
    <property type="match status" value="1"/>
</dbReference>
<dbReference type="Pfam" id="PF08676">
    <property type="entry name" value="MutL_C"/>
    <property type="match status" value="1"/>
</dbReference>
<dbReference type="Gene3D" id="3.30.1540.20">
    <property type="entry name" value="MutL, C-terminal domain, dimerisation subdomain"/>
    <property type="match status" value="1"/>
</dbReference>
<dbReference type="SUPFAM" id="SSF118116">
    <property type="entry name" value="DNA mismatch repair protein MutL"/>
    <property type="match status" value="1"/>
</dbReference>
<dbReference type="GO" id="GO:0030983">
    <property type="term" value="F:mismatched DNA binding"/>
    <property type="evidence" value="ECO:0007669"/>
    <property type="project" value="InterPro"/>
</dbReference>
<dbReference type="Proteomes" id="UP000305362">
    <property type="component" value="Unassembled WGS sequence"/>
</dbReference>
<dbReference type="InterPro" id="IPR036890">
    <property type="entry name" value="HATPase_C_sf"/>
</dbReference>
<dbReference type="InterPro" id="IPR014721">
    <property type="entry name" value="Ribsml_uS5_D2-typ_fold_subgr"/>
</dbReference>
<keyword evidence="2" id="KW-0227">DNA damage</keyword>
<dbReference type="InterPro" id="IPR014790">
    <property type="entry name" value="MutL_C"/>
</dbReference>
<protein>
    <recommendedName>
        <fullName evidence="8">DNA mismatch repair protein MutL</fullName>
    </recommendedName>
</protein>
<feature type="domain" description="MutL C-terminal dimerisation" evidence="4">
    <location>
        <begin position="672"/>
        <end position="825"/>
    </location>
</feature>
<dbReference type="SUPFAM" id="SSF55874">
    <property type="entry name" value="ATPase domain of HSP90 chaperone/DNA topoisomerase II/histidine kinase"/>
    <property type="match status" value="1"/>
</dbReference>
<evidence type="ECO:0000259" key="5">
    <source>
        <dbReference type="SMART" id="SM01340"/>
    </source>
</evidence>
<accession>A0AB74KLN2</accession>
<dbReference type="InterPro" id="IPR042120">
    <property type="entry name" value="MutL_C_dimsub"/>
</dbReference>
<dbReference type="GO" id="GO:0140664">
    <property type="term" value="F:ATP-dependent DNA damage sensor activity"/>
    <property type="evidence" value="ECO:0007669"/>
    <property type="project" value="InterPro"/>
</dbReference>
<dbReference type="InterPro" id="IPR013507">
    <property type="entry name" value="DNA_mismatch_S5_2-like"/>
</dbReference>
<dbReference type="Gene3D" id="3.30.565.10">
    <property type="entry name" value="Histidine kinase-like ATPase, C-terminal domain"/>
    <property type="match status" value="1"/>
</dbReference>
<dbReference type="EMBL" id="SPRV01000003">
    <property type="protein sequence ID" value="TIC71503.1"/>
    <property type="molecule type" value="Genomic_DNA"/>
</dbReference>
<gene>
    <name evidence="6" type="ORF">E3Q03_00493</name>
</gene>
<evidence type="ECO:0000256" key="3">
    <source>
        <dbReference type="SAM" id="MobiDB-lite"/>
    </source>
</evidence>
<dbReference type="GO" id="GO:0032389">
    <property type="term" value="C:MutLalpha complex"/>
    <property type="evidence" value="ECO:0007669"/>
    <property type="project" value="TreeGrafter"/>
</dbReference>
<dbReference type="PANTHER" id="PTHR10073:SF52">
    <property type="entry name" value="MISMATCH REPAIR ENDONUCLEASE PMS2"/>
    <property type="match status" value="1"/>
</dbReference>
<dbReference type="NCBIfam" id="TIGR00585">
    <property type="entry name" value="mutl"/>
    <property type="match status" value="1"/>
</dbReference>
<dbReference type="Pfam" id="PF13589">
    <property type="entry name" value="HATPase_c_3"/>
    <property type="match status" value="1"/>
</dbReference>
<evidence type="ECO:0000259" key="4">
    <source>
        <dbReference type="SMART" id="SM00853"/>
    </source>
</evidence>
<dbReference type="AlphaFoldDB" id="A0AB74KLN2"/>